<dbReference type="PANTHER" id="PTHR35995">
    <property type="entry name" value="OS04G0690500 PROTEIN"/>
    <property type="match status" value="1"/>
</dbReference>
<sequence>MNEYREDKPCCYFHPKEVIVGVCPLCLNERLLILASKQGHLSQTKGTTHRTQSVMDRKPHISLPKIFALGSFLNRLDFRHKKFQDLDVDASSSQEGRDLFSHNSIKVNKCGTYSWNIYIYICLEYLTHIITCNF</sequence>
<name>A0A5B7BM97_DAVIN</name>
<dbReference type="Pfam" id="PF05340">
    <property type="entry name" value="DUF740"/>
    <property type="match status" value="1"/>
</dbReference>
<organism evidence="1">
    <name type="scientific">Davidia involucrata</name>
    <name type="common">Dove tree</name>
    <dbReference type="NCBI Taxonomy" id="16924"/>
    <lineage>
        <taxon>Eukaryota</taxon>
        <taxon>Viridiplantae</taxon>
        <taxon>Streptophyta</taxon>
        <taxon>Embryophyta</taxon>
        <taxon>Tracheophyta</taxon>
        <taxon>Spermatophyta</taxon>
        <taxon>Magnoliopsida</taxon>
        <taxon>eudicotyledons</taxon>
        <taxon>Gunneridae</taxon>
        <taxon>Pentapetalae</taxon>
        <taxon>asterids</taxon>
        <taxon>Cornales</taxon>
        <taxon>Nyssaceae</taxon>
        <taxon>Davidia</taxon>
    </lineage>
</organism>
<protein>
    <submittedName>
        <fullName evidence="1">Uncharacterized protein</fullName>
    </submittedName>
</protein>
<dbReference type="InterPro" id="IPR008004">
    <property type="entry name" value="OCTOPUS-like"/>
</dbReference>
<dbReference type="PANTHER" id="PTHR35995:SF1">
    <property type="entry name" value="OS04G0690500 PROTEIN"/>
    <property type="match status" value="1"/>
</dbReference>
<proteinExistence type="predicted"/>
<gene>
    <name evidence="1" type="ORF">Din_039176</name>
</gene>
<reference evidence="1" key="1">
    <citation type="submission" date="2019-08" db="EMBL/GenBank/DDBJ databases">
        <title>Reference gene set and small RNA set construction with multiple tissues from Davidia involucrata Baill.</title>
        <authorList>
            <person name="Yang H."/>
            <person name="Zhou C."/>
            <person name="Li G."/>
            <person name="Wang J."/>
            <person name="Gao P."/>
            <person name="Wang M."/>
            <person name="Wang R."/>
            <person name="Zhao Y."/>
        </authorList>
    </citation>
    <scope>NUCLEOTIDE SEQUENCE</scope>
    <source>
        <tissue evidence="1">Mixed with DoveR01_LX</tissue>
    </source>
</reference>
<accession>A0A5B7BM97</accession>
<dbReference type="AlphaFoldDB" id="A0A5B7BM97"/>
<dbReference type="EMBL" id="GHES01039176">
    <property type="protein sequence ID" value="MPA69735.1"/>
    <property type="molecule type" value="Transcribed_RNA"/>
</dbReference>
<evidence type="ECO:0000313" key="1">
    <source>
        <dbReference type="EMBL" id="MPA69735.1"/>
    </source>
</evidence>